<gene>
    <name evidence="1" type="ORF">EYS09_12275</name>
</gene>
<accession>A0A4V6MU32</accession>
<dbReference type="EMBL" id="SIXH01000082">
    <property type="protein sequence ID" value="TBO59421.1"/>
    <property type="molecule type" value="Genomic_DNA"/>
</dbReference>
<dbReference type="AlphaFoldDB" id="A0A4V6MU32"/>
<protein>
    <submittedName>
        <fullName evidence="1">Uncharacterized protein</fullName>
    </submittedName>
</protein>
<organism evidence="1 2">
    <name type="scientific">Streptomyces kasugaensis</name>
    <dbReference type="NCBI Taxonomy" id="1946"/>
    <lineage>
        <taxon>Bacteria</taxon>
        <taxon>Bacillati</taxon>
        <taxon>Actinomycetota</taxon>
        <taxon>Actinomycetes</taxon>
        <taxon>Kitasatosporales</taxon>
        <taxon>Streptomycetaceae</taxon>
        <taxon>Streptomyces</taxon>
    </lineage>
</organism>
<sequence length="111" mass="12344">MDGMHSSTGQVNNNNVPTLTVSYHYEQPALNTIGQLSISSFDEDLPQQGSFVVTSFTQVQFIDTDGSTKTEDTGFVSAISRSKLTRVDWEAQVSNGFTAWLLNLFYWPQVT</sequence>
<dbReference type="GeneID" id="97374832"/>
<evidence type="ECO:0000313" key="1">
    <source>
        <dbReference type="EMBL" id="TBO59421.1"/>
    </source>
</evidence>
<name>A0A4V6MU32_STRKA</name>
<dbReference type="Proteomes" id="UP000292452">
    <property type="component" value="Unassembled WGS sequence"/>
</dbReference>
<comment type="caution">
    <text evidence="1">The sequence shown here is derived from an EMBL/GenBank/DDBJ whole genome shotgun (WGS) entry which is preliminary data.</text>
</comment>
<reference evidence="1 2" key="1">
    <citation type="submission" date="2019-02" db="EMBL/GenBank/DDBJ databases">
        <title>Draft Genome Sequence of Streptomyces sp. AM-2504, identified by 16S rRNA comparative analysis as a Streptomyces Kasugaensis strain.</title>
        <authorList>
            <person name="Napolioni V."/>
            <person name="Giuliodori A.M."/>
            <person name="Spurio R."/>
            <person name="Fabbretti A."/>
        </authorList>
    </citation>
    <scope>NUCLEOTIDE SEQUENCE [LARGE SCALE GENOMIC DNA]</scope>
    <source>
        <strain evidence="1 2">AM-2504</strain>
    </source>
</reference>
<keyword evidence="2" id="KW-1185">Reference proteome</keyword>
<dbReference type="RefSeq" id="WP_131123230.1">
    <property type="nucleotide sequence ID" value="NZ_SIXH01000082.1"/>
</dbReference>
<evidence type="ECO:0000313" key="2">
    <source>
        <dbReference type="Proteomes" id="UP000292452"/>
    </source>
</evidence>
<proteinExistence type="predicted"/>